<evidence type="ECO:0000259" key="4">
    <source>
        <dbReference type="Pfam" id="PF09972"/>
    </source>
</evidence>
<accession>A0ABS1SSQ4</accession>
<dbReference type="InterPro" id="IPR018702">
    <property type="entry name" value="DUF2207"/>
</dbReference>
<comment type="caution">
    <text evidence="6">The sequence shown here is derived from an EMBL/GenBank/DDBJ whole genome shotgun (WGS) entry which is preliminary data.</text>
</comment>
<keyword evidence="7" id="KW-1185">Reference proteome</keyword>
<protein>
    <submittedName>
        <fullName evidence="6">DUF2207 domain-containing protein</fullName>
    </submittedName>
</protein>
<feature type="signal peptide" evidence="3">
    <location>
        <begin position="1"/>
        <end position="30"/>
    </location>
</feature>
<feature type="transmembrane region" description="Helical" evidence="2">
    <location>
        <begin position="417"/>
        <end position="440"/>
    </location>
</feature>
<dbReference type="Pfam" id="PF20990">
    <property type="entry name" value="DUF2207_C"/>
    <property type="match status" value="1"/>
</dbReference>
<gene>
    <name evidence="6" type="ORF">D3226_13485</name>
</gene>
<feature type="transmembrane region" description="Helical" evidence="2">
    <location>
        <begin position="259"/>
        <end position="279"/>
    </location>
</feature>
<evidence type="ECO:0000313" key="6">
    <source>
        <dbReference type="EMBL" id="MBL3690955.1"/>
    </source>
</evidence>
<dbReference type="Pfam" id="PF09972">
    <property type="entry name" value="DUF2207"/>
    <property type="match status" value="1"/>
</dbReference>
<evidence type="ECO:0000256" key="2">
    <source>
        <dbReference type="SAM" id="Phobius"/>
    </source>
</evidence>
<evidence type="ECO:0000256" key="1">
    <source>
        <dbReference type="SAM" id="MobiDB-lite"/>
    </source>
</evidence>
<dbReference type="RefSeq" id="WP_202383126.1">
    <property type="nucleotide sequence ID" value="NZ_BAAAMA010000009.1"/>
</dbReference>
<keyword evidence="2" id="KW-1133">Transmembrane helix</keyword>
<keyword evidence="2" id="KW-0472">Membrane</keyword>
<feature type="region of interest" description="Disordered" evidence="1">
    <location>
        <begin position="582"/>
        <end position="610"/>
    </location>
</feature>
<feature type="chain" id="PRO_5047211104" evidence="3">
    <location>
        <begin position="31"/>
        <end position="610"/>
    </location>
</feature>
<evidence type="ECO:0000313" key="7">
    <source>
        <dbReference type="Proteomes" id="UP001646141"/>
    </source>
</evidence>
<feature type="domain" description="Predicted membrane protein YciQ-like C-terminal" evidence="5">
    <location>
        <begin position="295"/>
        <end position="541"/>
    </location>
</feature>
<sequence>MTHPRRFGLSLFTLLGAVGLALFAPGAASANADGDLDAFSYRSWHVEIALDRTADGRATAHVVERITAEFPDADQNKGMVRGIPDVYQGARTDPRDFSVTDAAGTPIPFEVDTVSSDSGDDFLAVLTGDDRYVHGAQDYVISYTLDDVVLARDDGKADEFYWDLVPFTRAQPIGEFAAEVTLSPALSAELTGQSRCYAGTEGSKSECTVARIPGSDPALFQVAPTSLAPNEGVSVAIGMAPGTITQPEERLPNFTLDTLPLIVAGGGLAAGGASTLAVVHMRRARRGTRTVVAQYDVPAGLPPLLAGPLAGASHPTPPAELVHLALLGATRIEEVPRKDGKPRKKPRLGFRLLDATRVGDPLDTAAVDTLFAGKAAGTLFPIPKESSKFSSQMTELAARGPQAALDRGYQEKVRSPLGRTLGCVSLATAAVLVVFVVLGASTRLSATPAIAAILAVLCLGFGIAGVIKHRVLTPAGAEARNYLLGVREFIRVAEADRIAMLQAASTAERRTVDGSEVIEVYERLLPYAMLFGLEKEWGKALATRYEQEPTYLPLWYPGVVSAGFDNFDRSISQLTSSLANATSTSSSSAGGSSGGGFAGGGGGGGFAGGR</sequence>
<dbReference type="InterPro" id="IPR048389">
    <property type="entry name" value="YciQ-like_C"/>
</dbReference>
<evidence type="ECO:0000256" key="3">
    <source>
        <dbReference type="SAM" id="SignalP"/>
    </source>
</evidence>
<proteinExistence type="predicted"/>
<feature type="domain" description="DUF2207" evidence="4">
    <location>
        <begin position="58"/>
        <end position="236"/>
    </location>
</feature>
<feature type="transmembrane region" description="Helical" evidence="2">
    <location>
        <begin position="446"/>
        <end position="467"/>
    </location>
</feature>
<reference evidence="6 7" key="1">
    <citation type="submission" date="2018-09" db="EMBL/GenBank/DDBJ databases">
        <title>Comparative genomics of Leucobacter spp.</title>
        <authorList>
            <person name="Reis A.C."/>
            <person name="Kolvenbach B.A."/>
            <person name="Corvini P.F.X."/>
            <person name="Nunes O.C."/>
        </authorList>
    </citation>
    <scope>NUCLEOTIDE SEQUENCE [LARGE SCALE GENOMIC DNA]</scope>
    <source>
        <strain evidence="6 7">L-1</strain>
    </source>
</reference>
<evidence type="ECO:0000259" key="5">
    <source>
        <dbReference type="Pfam" id="PF20990"/>
    </source>
</evidence>
<keyword evidence="2" id="KW-0812">Transmembrane</keyword>
<organism evidence="6 7">
    <name type="scientific">Leucobacter chromiireducens subsp. chromiireducens</name>
    <dbReference type="NCBI Taxonomy" id="660067"/>
    <lineage>
        <taxon>Bacteria</taxon>
        <taxon>Bacillati</taxon>
        <taxon>Actinomycetota</taxon>
        <taxon>Actinomycetes</taxon>
        <taxon>Micrococcales</taxon>
        <taxon>Microbacteriaceae</taxon>
        <taxon>Leucobacter</taxon>
    </lineage>
</organism>
<dbReference type="Proteomes" id="UP001646141">
    <property type="component" value="Unassembled WGS sequence"/>
</dbReference>
<name>A0ABS1SSQ4_9MICO</name>
<feature type="compositionally biased region" description="Gly residues" evidence="1">
    <location>
        <begin position="591"/>
        <end position="610"/>
    </location>
</feature>
<dbReference type="EMBL" id="QYAD01000005">
    <property type="protein sequence ID" value="MBL3690955.1"/>
    <property type="molecule type" value="Genomic_DNA"/>
</dbReference>
<keyword evidence="3" id="KW-0732">Signal</keyword>